<name>A0ABX1GMC2_9FLAO</name>
<evidence type="ECO:0000259" key="5">
    <source>
        <dbReference type="PROSITE" id="PS01124"/>
    </source>
</evidence>
<keyword evidence="4" id="KW-0812">Transmembrane</keyword>
<dbReference type="SMART" id="SM00342">
    <property type="entry name" value="HTH_ARAC"/>
    <property type="match status" value="1"/>
</dbReference>
<dbReference type="Pfam" id="PF12833">
    <property type="entry name" value="HTH_18"/>
    <property type="match status" value="1"/>
</dbReference>
<dbReference type="PANTHER" id="PTHR43280:SF29">
    <property type="entry name" value="ARAC-FAMILY TRANSCRIPTIONAL REGULATOR"/>
    <property type="match status" value="1"/>
</dbReference>
<keyword evidence="1" id="KW-0805">Transcription regulation</keyword>
<dbReference type="EMBL" id="JAAWWL010000001">
    <property type="protein sequence ID" value="NKI31067.1"/>
    <property type="molecule type" value="Genomic_DNA"/>
</dbReference>
<dbReference type="RefSeq" id="WP_168551264.1">
    <property type="nucleotide sequence ID" value="NZ_JAAWWL010000001.1"/>
</dbReference>
<keyword evidence="4" id="KW-1133">Transmembrane helix</keyword>
<keyword evidence="2" id="KW-0238">DNA-binding</keyword>
<feature type="domain" description="HTH araC/xylS-type" evidence="5">
    <location>
        <begin position="225"/>
        <end position="333"/>
    </location>
</feature>
<keyword evidence="7" id="KW-1185">Reference proteome</keyword>
<dbReference type="PROSITE" id="PS00041">
    <property type="entry name" value="HTH_ARAC_FAMILY_1"/>
    <property type="match status" value="1"/>
</dbReference>
<dbReference type="InterPro" id="IPR018060">
    <property type="entry name" value="HTH_AraC"/>
</dbReference>
<gene>
    <name evidence="6" type="ORF">HCU67_03870</name>
</gene>
<reference evidence="6 7" key="1">
    <citation type="submission" date="2020-04" db="EMBL/GenBank/DDBJ databases">
        <authorList>
            <person name="Yoon J."/>
        </authorList>
    </citation>
    <scope>NUCLEOTIDE SEQUENCE [LARGE SCALE GENOMIC DNA]</scope>
    <source>
        <strain evidence="6 7">DJ-13</strain>
    </source>
</reference>
<feature type="transmembrane region" description="Helical" evidence="4">
    <location>
        <begin position="122"/>
        <end position="146"/>
    </location>
</feature>
<dbReference type="PANTHER" id="PTHR43280">
    <property type="entry name" value="ARAC-FAMILY TRANSCRIPTIONAL REGULATOR"/>
    <property type="match status" value="1"/>
</dbReference>
<feature type="transmembrane region" description="Helical" evidence="4">
    <location>
        <begin position="99"/>
        <end position="116"/>
    </location>
</feature>
<keyword evidence="4" id="KW-0472">Membrane</keyword>
<evidence type="ECO:0000313" key="7">
    <source>
        <dbReference type="Proteomes" id="UP000718451"/>
    </source>
</evidence>
<evidence type="ECO:0000256" key="3">
    <source>
        <dbReference type="ARBA" id="ARBA00023163"/>
    </source>
</evidence>
<feature type="transmembrane region" description="Helical" evidence="4">
    <location>
        <begin position="158"/>
        <end position="176"/>
    </location>
</feature>
<dbReference type="Proteomes" id="UP000718451">
    <property type="component" value="Unassembled WGS sequence"/>
</dbReference>
<dbReference type="InterPro" id="IPR009057">
    <property type="entry name" value="Homeodomain-like_sf"/>
</dbReference>
<feature type="transmembrane region" description="Helical" evidence="4">
    <location>
        <begin position="182"/>
        <end position="204"/>
    </location>
</feature>
<accession>A0ABX1GMC2</accession>
<keyword evidence="3" id="KW-0804">Transcription</keyword>
<organism evidence="6 7">
    <name type="scientific">Croceivirga thetidis</name>
    <dbReference type="NCBI Taxonomy" id="2721623"/>
    <lineage>
        <taxon>Bacteria</taxon>
        <taxon>Pseudomonadati</taxon>
        <taxon>Bacteroidota</taxon>
        <taxon>Flavobacteriia</taxon>
        <taxon>Flavobacteriales</taxon>
        <taxon>Flavobacteriaceae</taxon>
        <taxon>Croceivirga</taxon>
    </lineage>
</organism>
<evidence type="ECO:0000256" key="4">
    <source>
        <dbReference type="SAM" id="Phobius"/>
    </source>
</evidence>
<protein>
    <submittedName>
        <fullName evidence="6">AraC family transcriptional regulator</fullName>
    </submittedName>
</protein>
<evidence type="ECO:0000256" key="1">
    <source>
        <dbReference type="ARBA" id="ARBA00023015"/>
    </source>
</evidence>
<dbReference type="InterPro" id="IPR018062">
    <property type="entry name" value="HTH_AraC-typ_CS"/>
</dbReference>
<dbReference type="SUPFAM" id="SSF46689">
    <property type="entry name" value="Homeodomain-like"/>
    <property type="match status" value="1"/>
</dbReference>
<evidence type="ECO:0000256" key="2">
    <source>
        <dbReference type="ARBA" id="ARBA00023125"/>
    </source>
</evidence>
<dbReference type="Gene3D" id="1.10.10.60">
    <property type="entry name" value="Homeodomain-like"/>
    <property type="match status" value="2"/>
</dbReference>
<comment type="caution">
    <text evidence="6">The sequence shown here is derived from an EMBL/GenBank/DDBJ whole genome shotgun (WGS) entry which is preliminary data.</text>
</comment>
<sequence>MDSSSVILVLSCLGIAQALFLCFYLFTLKKGNRAAHLFLGLIILGLTIRIGKSILNEYLFLVAWQRNLGIAGILLVGPSLWFYGKSLFKKKTKFSSQQLLHFVPYLFFSLFCWLIPNTNNTISLVIYYGVFVHLLVYCLLAIILMINQRNHPQKGVLIWFRNLVIGVSLIGLFYIGNVSGLIPFYIGGAICYTFLIYIFSFLLLKKHSFQLEKYQGQSLDVNTTSKLMQSITELFEKESVYLNPKISLGDVATSVGTTTKVLSRVINESTGKNFSEYVNSYRIEKAKKLLVASETKAEKIVSIAYDSGFNNVTTFNLAFKANTQLTPSQYREQMG</sequence>
<feature type="transmembrane region" description="Helical" evidence="4">
    <location>
        <begin position="34"/>
        <end position="51"/>
    </location>
</feature>
<feature type="transmembrane region" description="Helical" evidence="4">
    <location>
        <begin position="6"/>
        <end position="27"/>
    </location>
</feature>
<evidence type="ECO:0000313" key="6">
    <source>
        <dbReference type="EMBL" id="NKI31067.1"/>
    </source>
</evidence>
<feature type="transmembrane region" description="Helical" evidence="4">
    <location>
        <begin position="63"/>
        <end position="83"/>
    </location>
</feature>
<proteinExistence type="predicted"/>
<dbReference type="PROSITE" id="PS01124">
    <property type="entry name" value="HTH_ARAC_FAMILY_2"/>
    <property type="match status" value="1"/>
</dbReference>